<name>A0A914XH69_9BILA</name>
<protein>
    <submittedName>
        <fullName evidence="2">Uncharacterized protein</fullName>
    </submittedName>
</protein>
<organism evidence="1 2">
    <name type="scientific">Plectus sambesii</name>
    <dbReference type="NCBI Taxonomy" id="2011161"/>
    <lineage>
        <taxon>Eukaryota</taxon>
        <taxon>Metazoa</taxon>
        <taxon>Ecdysozoa</taxon>
        <taxon>Nematoda</taxon>
        <taxon>Chromadorea</taxon>
        <taxon>Plectida</taxon>
        <taxon>Plectina</taxon>
        <taxon>Plectoidea</taxon>
        <taxon>Plectidae</taxon>
        <taxon>Plectus</taxon>
    </lineage>
</organism>
<dbReference type="Proteomes" id="UP000887566">
    <property type="component" value="Unplaced"/>
</dbReference>
<evidence type="ECO:0000313" key="2">
    <source>
        <dbReference type="WBParaSite" id="PSAMB.scaffold8302size6376.g31220.t1"/>
    </source>
</evidence>
<proteinExistence type="predicted"/>
<reference evidence="2" key="1">
    <citation type="submission" date="2022-11" db="UniProtKB">
        <authorList>
            <consortium name="WormBaseParasite"/>
        </authorList>
    </citation>
    <scope>IDENTIFICATION</scope>
</reference>
<keyword evidence="1" id="KW-1185">Reference proteome</keyword>
<evidence type="ECO:0000313" key="1">
    <source>
        <dbReference type="Proteomes" id="UP000887566"/>
    </source>
</evidence>
<sequence length="157" mass="17743">MGCDRFCLRQWTTAADRAGKCRRRGYYASNRADKATSVNRLFPSRTSRRLEHLERRRPVATASLRLVAYQQSFIKLCRLARMRKLRLKLCITTVPVSVQQTLIVLRSIADEAQQQLAAAAVEEAAADGSTMAPRPDDDLFIEPADDYDVVYGDFNST</sequence>
<dbReference type="WBParaSite" id="PSAMB.scaffold8302size6376.g31220.t1">
    <property type="protein sequence ID" value="PSAMB.scaffold8302size6376.g31220.t1"/>
    <property type="gene ID" value="PSAMB.scaffold8302size6376.g31220"/>
</dbReference>
<accession>A0A914XH69</accession>
<dbReference type="AlphaFoldDB" id="A0A914XH69"/>